<name>A0A0F5J6E9_9BACT</name>
<dbReference type="Pfam" id="PF13091">
    <property type="entry name" value="PLDc_2"/>
    <property type="match status" value="1"/>
</dbReference>
<evidence type="ECO:0000259" key="1">
    <source>
        <dbReference type="PROSITE" id="PS50035"/>
    </source>
</evidence>
<dbReference type="RefSeq" id="WP_046146715.1">
    <property type="nucleotide sequence ID" value="NZ_KQ033913.1"/>
</dbReference>
<dbReference type="SUPFAM" id="SSF56024">
    <property type="entry name" value="Phospholipase D/nuclease"/>
    <property type="match status" value="1"/>
</dbReference>
<dbReference type="Proteomes" id="UP000033047">
    <property type="component" value="Unassembled WGS sequence"/>
</dbReference>
<reference evidence="2 3" key="1">
    <citation type="submission" date="2013-04" db="EMBL/GenBank/DDBJ databases">
        <title>The Genome Sequence of Parabacteroides goldsteinii DSM 19448.</title>
        <authorList>
            <consortium name="The Broad Institute Genomics Platform"/>
            <person name="Earl A."/>
            <person name="Ward D."/>
            <person name="Feldgarden M."/>
            <person name="Gevers D."/>
            <person name="Martens E."/>
            <person name="Sakamoto M."/>
            <person name="Benno Y."/>
            <person name="Song Y."/>
            <person name="Liu C."/>
            <person name="Lee J."/>
            <person name="Bolanos M."/>
            <person name="Vaisanen M.L."/>
            <person name="Finegold S.M."/>
            <person name="Walker B."/>
            <person name="Young S."/>
            <person name="Zeng Q."/>
            <person name="Gargeya S."/>
            <person name="Fitzgerald M."/>
            <person name="Haas B."/>
            <person name="Abouelleil A."/>
            <person name="Allen A.W."/>
            <person name="Alvarado L."/>
            <person name="Arachchi H.M."/>
            <person name="Berlin A.M."/>
            <person name="Chapman S.B."/>
            <person name="Gainer-Dewar J."/>
            <person name="Goldberg J."/>
            <person name="Griggs A."/>
            <person name="Gujja S."/>
            <person name="Hansen M."/>
            <person name="Howarth C."/>
            <person name="Imamovic A."/>
            <person name="Ireland A."/>
            <person name="Larimer J."/>
            <person name="McCowan C."/>
            <person name="Murphy C."/>
            <person name="Pearson M."/>
            <person name="Poon T.W."/>
            <person name="Priest M."/>
            <person name="Roberts A."/>
            <person name="Saif S."/>
            <person name="Shea T."/>
            <person name="Sisk P."/>
            <person name="Sykes S."/>
            <person name="Wortman J."/>
            <person name="Nusbaum C."/>
            <person name="Birren B."/>
        </authorList>
    </citation>
    <scope>NUCLEOTIDE SEQUENCE [LARGE SCALE GENOMIC DNA]</scope>
    <source>
        <strain evidence="2 3">DSM 19448</strain>
    </source>
</reference>
<dbReference type="InterPro" id="IPR025202">
    <property type="entry name" value="PLD-like_dom"/>
</dbReference>
<dbReference type="GO" id="GO:0003824">
    <property type="term" value="F:catalytic activity"/>
    <property type="evidence" value="ECO:0007669"/>
    <property type="project" value="InterPro"/>
</dbReference>
<dbReference type="GO" id="GO:0006793">
    <property type="term" value="P:phosphorus metabolic process"/>
    <property type="evidence" value="ECO:0007669"/>
    <property type="project" value="UniProtKB-ARBA"/>
</dbReference>
<dbReference type="AlphaFoldDB" id="A0A0F5J6E9"/>
<evidence type="ECO:0000313" key="2">
    <source>
        <dbReference type="EMBL" id="KKB53476.1"/>
    </source>
</evidence>
<proteinExistence type="predicted"/>
<comment type="caution">
    <text evidence="2">The sequence shown here is derived from an EMBL/GenBank/DDBJ whole genome shotgun (WGS) entry which is preliminary data.</text>
</comment>
<dbReference type="HOGENOM" id="CLU_110258_0_0_10"/>
<evidence type="ECO:0000313" key="3">
    <source>
        <dbReference type="Proteomes" id="UP000033047"/>
    </source>
</evidence>
<dbReference type="CDD" id="cd00138">
    <property type="entry name" value="PLDc_SF"/>
    <property type="match status" value="1"/>
</dbReference>
<dbReference type="STRING" id="927665.HMPREF1535_03017"/>
<dbReference type="PATRIC" id="fig|927665.4.peg.3100"/>
<protein>
    <recommendedName>
        <fullName evidence="1">PLD phosphodiesterase domain-containing protein</fullName>
    </recommendedName>
</protein>
<dbReference type="PROSITE" id="PS50035">
    <property type="entry name" value="PLD"/>
    <property type="match status" value="1"/>
</dbReference>
<accession>A0A0F5J6E9</accession>
<dbReference type="InterPro" id="IPR001736">
    <property type="entry name" value="PLipase_D/transphosphatidylase"/>
</dbReference>
<feature type="domain" description="PLD phosphodiesterase" evidence="1">
    <location>
        <begin position="95"/>
        <end position="117"/>
    </location>
</feature>
<dbReference type="Gene3D" id="3.30.870.10">
    <property type="entry name" value="Endonuclease Chain A"/>
    <property type="match status" value="1"/>
</dbReference>
<gene>
    <name evidence="2" type="ORF">HMPREF1535_03017</name>
</gene>
<organism evidence="2 3">
    <name type="scientific">Parabacteroides goldsteinii DSM 19448 = WAL 12034</name>
    <dbReference type="NCBI Taxonomy" id="927665"/>
    <lineage>
        <taxon>Bacteria</taxon>
        <taxon>Pseudomonadati</taxon>
        <taxon>Bacteroidota</taxon>
        <taxon>Bacteroidia</taxon>
        <taxon>Bacteroidales</taxon>
        <taxon>Tannerellaceae</taxon>
        <taxon>Parabacteroides</taxon>
    </lineage>
</organism>
<dbReference type="EMBL" id="AQHV01000014">
    <property type="protein sequence ID" value="KKB53476.1"/>
    <property type="molecule type" value="Genomic_DNA"/>
</dbReference>
<sequence>MLQYIKNEQHYTFFIEAIRQARRTIWIGTADIKDLYIKEGKNAVPLLKLLEQKVKEGVEVRLIHAKEPGQNFRDDFDKYPLLWSRMERVLCPRVHFKLLIFDLKQAYIGSANLTGAALGMKGKDNRNFEAGIFTSVEELVKEAVDQFDCLWMGIPCKTCKRKKFCLDRIVSE</sequence>